<dbReference type="InterPro" id="IPR013783">
    <property type="entry name" value="Ig-like_fold"/>
</dbReference>
<gene>
    <name evidence="1" type="ORF">WJU22_14145</name>
</gene>
<dbReference type="EMBL" id="CP150096">
    <property type="protein sequence ID" value="WZN44039.1"/>
    <property type="molecule type" value="Genomic_DNA"/>
</dbReference>
<sequence length="352" mass="39207">MKSLRTNITAALMIAVVFAGGCKKEADAFKSMLDGKEVIYPGRMQQAAIETGNKRVELSWFPSTDPSIRKHRIFWNNGQDSLDTESKTTDPSQRQRIVINGVNEGTQTFAIYSFDDLGNRSTRMELANIRVYGDVYRSELSNRASSGTSLNAGKLVTHWFTPDTVNMKTDVMYTSTTGAAKTLELGPDAETLELPDWKPGTMVYYRSFYRPYSASIDTFGVTYRDSLEYIYPYEGNYTAVGTRYNYSADGTLAGSVAINLAKQLGKTNTRLAYESDDIANLANYANSKMTLTIHPENNTIDVSGYISGTNPITNHPTAGKSYFDPATGQLVLRYKYTNADGSFRLMEEVWTK</sequence>
<evidence type="ECO:0000313" key="1">
    <source>
        <dbReference type="EMBL" id="WZN44039.1"/>
    </source>
</evidence>
<evidence type="ECO:0000313" key="2">
    <source>
        <dbReference type="Proteomes" id="UP001449657"/>
    </source>
</evidence>
<protein>
    <submittedName>
        <fullName evidence="1">DUF4998 domain-containing protein</fullName>
    </submittedName>
</protein>
<dbReference type="PROSITE" id="PS51257">
    <property type="entry name" value="PROKAR_LIPOPROTEIN"/>
    <property type="match status" value="1"/>
</dbReference>
<accession>A0ABZ2YX91</accession>
<dbReference type="RefSeq" id="WP_341838833.1">
    <property type="nucleotide sequence ID" value="NZ_CP149792.1"/>
</dbReference>
<keyword evidence="2" id="KW-1185">Reference proteome</keyword>
<dbReference type="Pfam" id="PF16389">
    <property type="entry name" value="DUF4998"/>
    <property type="match status" value="1"/>
</dbReference>
<organism evidence="1 2">
    <name type="scientific">Chitinophaga caseinilytica</name>
    <dbReference type="NCBI Taxonomy" id="2267521"/>
    <lineage>
        <taxon>Bacteria</taxon>
        <taxon>Pseudomonadati</taxon>
        <taxon>Bacteroidota</taxon>
        <taxon>Chitinophagia</taxon>
        <taxon>Chitinophagales</taxon>
        <taxon>Chitinophagaceae</taxon>
        <taxon>Chitinophaga</taxon>
    </lineage>
</organism>
<dbReference type="Proteomes" id="UP001449657">
    <property type="component" value="Chromosome"/>
</dbReference>
<name>A0ABZ2YX91_9BACT</name>
<proteinExistence type="predicted"/>
<dbReference type="Gene3D" id="2.60.40.10">
    <property type="entry name" value="Immunoglobulins"/>
    <property type="match status" value="1"/>
</dbReference>
<reference evidence="1 2" key="1">
    <citation type="submission" date="2024-03" db="EMBL/GenBank/DDBJ databases">
        <title>Chitinophaga caseinilytica sp. nov., a casein hydrolysing bacterium isolated from forest soil.</title>
        <authorList>
            <person name="Lee D.S."/>
            <person name="Han D.M."/>
            <person name="Baek J.H."/>
            <person name="Choi D.G."/>
            <person name="Jeon J.H."/>
            <person name="Jeon C.O."/>
        </authorList>
    </citation>
    <scope>NUCLEOTIDE SEQUENCE [LARGE SCALE GENOMIC DNA]</scope>
    <source>
        <strain evidence="1 2">KACC 19118</strain>
    </source>
</reference>